<accession>A0A7Z0QQS9</accession>
<proteinExistence type="predicted"/>
<gene>
    <name evidence="1" type="ORF">H0E82_04420</name>
</gene>
<protein>
    <submittedName>
        <fullName evidence="1">Uncharacterized protein</fullName>
    </submittedName>
</protein>
<dbReference type="RefSeq" id="WP_180544187.1">
    <property type="nucleotide sequence ID" value="NZ_JACCJZ010000010.1"/>
</dbReference>
<organism evidence="1 2">
    <name type="scientific">Luteimonas deserti</name>
    <dbReference type="NCBI Taxonomy" id="2752306"/>
    <lineage>
        <taxon>Bacteria</taxon>
        <taxon>Pseudomonadati</taxon>
        <taxon>Pseudomonadota</taxon>
        <taxon>Gammaproteobacteria</taxon>
        <taxon>Lysobacterales</taxon>
        <taxon>Lysobacteraceae</taxon>
        <taxon>Luteimonas</taxon>
    </lineage>
</organism>
<sequence length="146" mass="16081">MQRRIYRGALQAVTRLKGSVGVLGTEHAARDGMFDLLKQAEKEVPLARFRGTAPDGARRARIDIVYDHHGIELKVVRMPRSRSQSSMGCLYDLGQIANDYLKIESAKDLHSGELVIVVYGPLVIDLGSSTANSTTACMWTTQLHAI</sequence>
<dbReference type="AlphaFoldDB" id="A0A7Z0QQS9"/>
<evidence type="ECO:0000313" key="1">
    <source>
        <dbReference type="EMBL" id="NYZ62010.1"/>
    </source>
</evidence>
<evidence type="ECO:0000313" key="2">
    <source>
        <dbReference type="Proteomes" id="UP000589896"/>
    </source>
</evidence>
<keyword evidence="2" id="KW-1185">Reference proteome</keyword>
<dbReference type="Proteomes" id="UP000589896">
    <property type="component" value="Unassembled WGS sequence"/>
</dbReference>
<dbReference type="EMBL" id="JACCJZ010000010">
    <property type="protein sequence ID" value="NYZ62010.1"/>
    <property type="molecule type" value="Genomic_DNA"/>
</dbReference>
<name>A0A7Z0QQS9_9GAMM</name>
<comment type="caution">
    <text evidence="1">The sequence shown here is derived from an EMBL/GenBank/DDBJ whole genome shotgun (WGS) entry which is preliminary data.</text>
</comment>
<reference evidence="1 2" key="1">
    <citation type="submission" date="2020-07" db="EMBL/GenBank/DDBJ databases">
        <title>isolation of Luteimonas sp. SJ-16.</title>
        <authorList>
            <person name="Huang X.-X."/>
            <person name="Xu L."/>
            <person name="Sun J.-Q."/>
        </authorList>
    </citation>
    <scope>NUCLEOTIDE SEQUENCE [LARGE SCALE GENOMIC DNA]</scope>
    <source>
        <strain evidence="1 2">SJ-16</strain>
    </source>
</reference>